<keyword evidence="3" id="KW-0808">Transferase</keyword>
<evidence type="ECO:0000256" key="4">
    <source>
        <dbReference type="ARBA" id="ARBA00022777"/>
    </source>
</evidence>
<dbReference type="SMART" id="SM00304">
    <property type="entry name" value="HAMP"/>
    <property type="match status" value="1"/>
</dbReference>
<dbReference type="EMBL" id="FOXO01000026">
    <property type="protein sequence ID" value="SFQ24135.1"/>
    <property type="molecule type" value="Genomic_DNA"/>
</dbReference>
<dbReference type="InterPro" id="IPR010559">
    <property type="entry name" value="Sig_transdc_His_kin_internal"/>
</dbReference>
<dbReference type="Pfam" id="PF06580">
    <property type="entry name" value="His_kinase"/>
    <property type="match status" value="1"/>
</dbReference>
<proteinExistence type="predicted"/>
<evidence type="ECO:0000256" key="2">
    <source>
        <dbReference type="ARBA" id="ARBA00022553"/>
    </source>
</evidence>
<dbReference type="Proteomes" id="UP000182624">
    <property type="component" value="Unassembled WGS sequence"/>
</dbReference>
<evidence type="ECO:0000256" key="3">
    <source>
        <dbReference type="ARBA" id="ARBA00022679"/>
    </source>
</evidence>
<dbReference type="CDD" id="cd06225">
    <property type="entry name" value="HAMP"/>
    <property type="match status" value="1"/>
</dbReference>
<sequence length="576" mass="64952">MRKNSHSIRIKIVIWAVGLSLVLALFIATTSYILSMRYLKENQHQSALTNIHVLGNNIDSDINTVMTFSNWICLDSTINNYIQYVDENYAKDRILGRKLSMLTWNHLNNEFNIVGVRNYVDRVVISTIDGGNFLQDIAGGGASSSSNPPQMIMNSDFYNSLISSPSFSWYGICKNPMSKSGNPPIIPIIRAIYKADSTEVLGWVYMDIPVSVIHDSLKSFVFENDDALFLTFTEGVSYRYDGRSFVKASLPADLVTYTLPETGWKLSYLPSESALKARMKLYLALIILIFTVILFAGIVLSLSLHRIITKPVSKLIERLDQIGLGDFSRDPSIEWHNELGEIGIGINSLSQNVSDLMEKRIFDEKTKHDLEYQVLQSQINPHFLYNTLNTIKWMATIQGSEGIADMSTALSRLMKNIAKGTESIISLKDEFALLDDYFTIMKYRYGGTIELKYETEDENLLKCKINRFSLQPIIENSIFHGIEPKGSAGKIVVHTYKNDDKLIIDVTDNGVGMTKETIDDVLSGKAKSSNEFFKQIGVSNVNERIKYTFGEEYGMHITSEVGSFTTTTLILPLKYM</sequence>
<feature type="domain" description="HAMP" evidence="6">
    <location>
        <begin position="306"/>
        <end position="358"/>
    </location>
</feature>
<dbReference type="PANTHER" id="PTHR34220:SF7">
    <property type="entry name" value="SENSOR HISTIDINE KINASE YPDA"/>
    <property type="match status" value="1"/>
</dbReference>
<keyword evidence="5" id="KW-0472">Membrane</keyword>
<dbReference type="OrthoDB" id="9809348at2"/>
<evidence type="ECO:0000259" key="6">
    <source>
        <dbReference type="PROSITE" id="PS50885"/>
    </source>
</evidence>
<name>A0A1I5WWJ3_9FIRM</name>
<dbReference type="PROSITE" id="PS50885">
    <property type="entry name" value="HAMP"/>
    <property type="match status" value="1"/>
</dbReference>
<accession>A0A1I5WWJ3</accession>
<dbReference type="Gene3D" id="6.10.340.10">
    <property type="match status" value="1"/>
</dbReference>
<dbReference type="SUPFAM" id="SSF55874">
    <property type="entry name" value="ATPase domain of HSP90 chaperone/DNA topoisomerase II/histidine kinase"/>
    <property type="match status" value="1"/>
</dbReference>
<dbReference type="InterPro" id="IPR036890">
    <property type="entry name" value="HATPase_C_sf"/>
</dbReference>
<dbReference type="AlphaFoldDB" id="A0A1I5WWJ3"/>
<evidence type="ECO:0000313" key="8">
    <source>
        <dbReference type="Proteomes" id="UP000182624"/>
    </source>
</evidence>
<dbReference type="GO" id="GO:0016020">
    <property type="term" value="C:membrane"/>
    <property type="evidence" value="ECO:0007669"/>
    <property type="project" value="UniProtKB-SubCell"/>
</dbReference>
<keyword evidence="4 7" id="KW-0418">Kinase</keyword>
<feature type="transmembrane region" description="Helical" evidence="5">
    <location>
        <begin position="281"/>
        <end position="304"/>
    </location>
</feature>
<evidence type="ECO:0000256" key="1">
    <source>
        <dbReference type="ARBA" id="ARBA00004370"/>
    </source>
</evidence>
<dbReference type="PANTHER" id="PTHR34220">
    <property type="entry name" value="SENSOR HISTIDINE KINASE YPDA"/>
    <property type="match status" value="1"/>
</dbReference>
<comment type="subcellular location">
    <subcellularLocation>
        <location evidence="1">Membrane</location>
    </subcellularLocation>
</comment>
<dbReference type="Gene3D" id="3.30.565.10">
    <property type="entry name" value="Histidine kinase-like ATPase, C-terminal domain"/>
    <property type="match status" value="1"/>
</dbReference>
<evidence type="ECO:0000313" key="7">
    <source>
        <dbReference type="EMBL" id="SFQ24135.1"/>
    </source>
</evidence>
<dbReference type="GO" id="GO:0000155">
    <property type="term" value="F:phosphorelay sensor kinase activity"/>
    <property type="evidence" value="ECO:0007669"/>
    <property type="project" value="InterPro"/>
</dbReference>
<keyword evidence="5" id="KW-0812">Transmembrane</keyword>
<keyword evidence="2" id="KW-0597">Phosphoprotein</keyword>
<reference evidence="8" key="1">
    <citation type="submission" date="2016-10" db="EMBL/GenBank/DDBJ databases">
        <authorList>
            <person name="Varghese N."/>
            <person name="Submissions S."/>
        </authorList>
    </citation>
    <scope>NUCLEOTIDE SEQUENCE [LARGE SCALE GENOMIC DNA]</scope>
    <source>
        <strain evidence="8">P18</strain>
    </source>
</reference>
<dbReference type="InterPro" id="IPR003660">
    <property type="entry name" value="HAMP_dom"/>
</dbReference>
<gene>
    <name evidence="7" type="ORF">SAMN04487928_1268</name>
</gene>
<feature type="transmembrane region" description="Helical" evidence="5">
    <location>
        <begin position="12"/>
        <end position="34"/>
    </location>
</feature>
<keyword evidence="8" id="KW-1185">Reference proteome</keyword>
<keyword evidence="5" id="KW-1133">Transmembrane helix</keyword>
<protein>
    <submittedName>
        <fullName evidence="7">Two-component system, sensor histidine kinase YesM</fullName>
    </submittedName>
</protein>
<dbReference type="RefSeq" id="WP_083413572.1">
    <property type="nucleotide sequence ID" value="NZ_FOXO01000026.1"/>
</dbReference>
<dbReference type="SMART" id="SM00387">
    <property type="entry name" value="HATPase_c"/>
    <property type="match status" value="1"/>
</dbReference>
<evidence type="ECO:0000256" key="5">
    <source>
        <dbReference type="SAM" id="Phobius"/>
    </source>
</evidence>
<dbReference type="InterPro" id="IPR050640">
    <property type="entry name" value="Bact_2-comp_sensor_kinase"/>
</dbReference>
<dbReference type="Pfam" id="PF00672">
    <property type="entry name" value="HAMP"/>
    <property type="match status" value="1"/>
</dbReference>
<dbReference type="SUPFAM" id="SSF158472">
    <property type="entry name" value="HAMP domain-like"/>
    <property type="match status" value="1"/>
</dbReference>
<organism evidence="7 8">
    <name type="scientific">Butyrivibrio proteoclasticus</name>
    <dbReference type="NCBI Taxonomy" id="43305"/>
    <lineage>
        <taxon>Bacteria</taxon>
        <taxon>Bacillati</taxon>
        <taxon>Bacillota</taxon>
        <taxon>Clostridia</taxon>
        <taxon>Lachnospirales</taxon>
        <taxon>Lachnospiraceae</taxon>
        <taxon>Butyrivibrio</taxon>
    </lineage>
</organism>
<dbReference type="Pfam" id="PF02518">
    <property type="entry name" value="HATPase_c"/>
    <property type="match status" value="1"/>
</dbReference>
<dbReference type="InterPro" id="IPR003594">
    <property type="entry name" value="HATPase_dom"/>
</dbReference>